<dbReference type="GO" id="GO:0005743">
    <property type="term" value="C:mitochondrial inner membrane"/>
    <property type="evidence" value="ECO:0007669"/>
    <property type="project" value="UniProtKB-SubCell"/>
</dbReference>
<dbReference type="InterPro" id="IPR015932">
    <property type="entry name" value="Aconitase_dom2"/>
</dbReference>
<dbReference type="Gene3D" id="1.20.5.2210">
    <property type="match status" value="1"/>
</dbReference>
<dbReference type="Pfam" id="PF00330">
    <property type="entry name" value="Aconitase"/>
    <property type="match status" value="1"/>
</dbReference>
<dbReference type="Gene3D" id="3.40.1060.10">
    <property type="entry name" value="Aconitase, Domain 2"/>
    <property type="match status" value="1"/>
</dbReference>
<keyword evidence="7 9" id="KW-0496">Mitochondrion</keyword>
<comment type="caution">
    <text evidence="12">The sequence shown here is derived from an EMBL/GenBank/DDBJ whole genome shotgun (WGS) entry which is preliminary data.</text>
</comment>
<evidence type="ECO:0000313" key="12">
    <source>
        <dbReference type="EMBL" id="CAI6343816.1"/>
    </source>
</evidence>
<evidence type="ECO:0000256" key="6">
    <source>
        <dbReference type="ARBA" id="ARBA00023065"/>
    </source>
</evidence>
<sequence length="366" mass="41464">MTFWNSMFSKSQAVLSAIRKVPTMKIFEKNILPDKKLEANLRTTKDKYFPPYGYMSGKMKSMTTSKDVMFKVADFLKVKGGMGAAIENHGPGVDNISRTELFPVAKLCTSAVATTQTPETKPAVAVINESIIVPGFPKPNGQPQPNPFDGPERDLVNFPRMVRLDDPPKTRYLFVPEKWFEVFYEKTGVTGPYVLAAGITTFVLSKEIWVVDHEFPYVLATIGLFYVGWKKFAVSLADSLDKEIREYEESCNAGRKGEIDSLKETVENQKIEKNRTEAEKHVIQAKRENVAIQLEAVYRERAVQAYKEVKRRLDYHVALADLTHTVQHKTMVNWIVENVLKSVADEQEKTIFKKCMLDLQALAAKA</sequence>
<evidence type="ECO:0000256" key="10">
    <source>
        <dbReference type="SAM" id="Coils"/>
    </source>
</evidence>
<keyword evidence="10" id="KW-0175">Coiled coil</keyword>
<feature type="domain" description="Aconitase/3-isopropylmalate dehydratase large subunit alpha/beta/alpha" evidence="11">
    <location>
        <begin position="55"/>
        <end position="115"/>
    </location>
</feature>
<name>A0AAV0VQ58_9HEMI</name>
<comment type="similarity">
    <text evidence="1 9">Belongs to the eukaryotic ATPase B chain family.</text>
</comment>
<gene>
    <name evidence="12" type="ORF">MEUPH1_LOCUS1031</name>
</gene>
<evidence type="ECO:0000256" key="9">
    <source>
        <dbReference type="RuleBase" id="RU368017"/>
    </source>
</evidence>
<dbReference type="PANTHER" id="PTHR12733:SF3">
    <property type="entry name" value="ATP SYNTHASE F(0) COMPLEX SUBUNIT B1, MITOCHONDRIAL"/>
    <property type="match status" value="1"/>
</dbReference>
<dbReference type="SUPFAM" id="SSF161060">
    <property type="entry name" value="ATP synthase B chain-like"/>
    <property type="match status" value="1"/>
</dbReference>
<dbReference type="InterPro" id="IPR013837">
    <property type="entry name" value="ATP_synth_F0_suB"/>
</dbReference>
<reference evidence="12 13" key="1">
    <citation type="submission" date="2023-01" db="EMBL/GenBank/DDBJ databases">
        <authorList>
            <person name="Whitehead M."/>
        </authorList>
    </citation>
    <scope>NUCLEOTIDE SEQUENCE [LARGE SCALE GENOMIC DNA]</scope>
</reference>
<evidence type="ECO:0000256" key="2">
    <source>
        <dbReference type="ARBA" id="ARBA00022448"/>
    </source>
</evidence>
<dbReference type="GO" id="GO:0046933">
    <property type="term" value="F:proton-transporting ATP synthase activity, rotational mechanism"/>
    <property type="evidence" value="ECO:0007669"/>
    <property type="project" value="TreeGrafter"/>
</dbReference>
<evidence type="ECO:0000256" key="4">
    <source>
        <dbReference type="ARBA" id="ARBA00022781"/>
    </source>
</evidence>
<organism evidence="12 13">
    <name type="scientific">Macrosiphum euphorbiae</name>
    <name type="common">potato aphid</name>
    <dbReference type="NCBI Taxonomy" id="13131"/>
    <lineage>
        <taxon>Eukaryota</taxon>
        <taxon>Metazoa</taxon>
        <taxon>Ecdysozoa</taxon>
        <taxon>Arthropoda</taxon>
        <taxon>Hexapoda</taxon>
        <taxon>Insecta</taxon>
        <taxon>Pterygota</taxon>
        <taxon>Neoptera</taxon>
        <taxon>Paraneoptera</taxon>
        <taxon>Hemiptera</taxon>
        <taxon>Sternorrhyncha</taxon>
        <taxon>Aphidomorpha</taxon>
        <taxon>Aphidoidea</taxon>
        <taxon>Aphididae</taxon>
        <taxon>Macrosiphini</taxon>
        <taxon>Macrosiphum</taxon>
    </lineage>
</organism>
<dbReference type="AlphaFoldDB" id="A0AAV0VQ58"/>
<comment type="subcellular location">
    <subcellularLocation>
        <location evidence="9">Mitochondrion</location>
    </subcellularLocation>
    <subcellularLocation>
        <location evidence="9">Mitochondrion inner membrane</location>
    </subcellularLocation>
</comment>
<keyword evidence="4 9" id="KW-0375">Hydrogen ion transport</keyword>
<keyword evidence="5 9" id="KW-0999">Mitochondrion inner membrane</keyword>
<dbReference type="SUPFAM" id="SSF53732">
    <property type="entry name" value="Aconitase iron-sulfur domain"/>
    <property type="match status" value="1"/>
</dbReference>
<evidence type="ECO:0000256" key="5">
    <source>
        <dbReference type="ARBA" id="ARBA00022792"/>
    </source>
</evidence>
<keyword evidence="8 9" id="KW-0472">Membrane</keyword>
<evidence type="ECO:0000256" key="1">
    <source>
        <dbReference type="ARBA" id="ARBA00007479"/>
    </source>
</evidence>
<dbReference type="InterPro" id="IPR036008">
    <property type="entry name" value="Aconitase_4Fe-4S_dom"/>
</dbReference>
<proteinExistence type="inferred from homology"/>
<dbReference type="GO" id="GO:0045259">
    <property type="term" value="C:proton-transporting ATP synthase complex"/>
    <property type="evidence" value="ECO:0007669"/>
    <property type="project" value="UniProtKB-KW"/>
</dbReference>
<dbReference type="Pfam" id="PF05405">
    <property type="entry name" value="Mt_ATP-synt_B"/>
    <property type="match status" value="1"/>
</dbReference>
<evidence type="ECO:0000256" key="8">
    <source>
        <dbReference type="ARBA" id="ARBA00023136"/>
    </source>
</evidence>
<keyword evidence="6 9" id="KW-0406">Ion transport</keyword>
<dbReference type="InterPro" id="IPR001030">
    <property type="entry name" value="Acoase/IPM_deHydtase_lsu_aba"/>
</dbReference>
<evidence type="ECO:0000313" key="13">
    <source>
        <dbReference type="Proteomes" id="UP001160148"/>
    </source>
</evidence>
<accession>A0AAV0VQ58</accession>
<protein>
    <recommendedName>
        <fullName evidence="9">ATP synthase subunit b</fullName>
    </recommendedName>
</protein>
<dbReference type="InterPro" id="IPR008688">
    <property type="entry name" value="ATP_synth_Bsub_B/MI25"/>
</dbReference>
<keyword evidence="3 9" id="KW-0138">CF(0)</keyword>
<keyword evidence="2 9" id="KW-0813">Transport</keyword>
<comment type="subunit">
    <text evidence="9">F-type ATPases have 2 components, CF(1) - the catalytic core - and CF(0) - the membrane proton channel. CF(1) and CF(0) have multiple subunits.</text>
</comment>
<feature type="coiled-coil region" evidence="10">
    <location>
        <begin position="259"/>
        <end position="288"/>
    </location>
</feature>
<dbReference type="PANTHER" id="PTHR12733">
    <property type="entry name" value="MITOCHONDRIAL ATP SYNTHASE B CHAIN"/>
    <property type="match status" value="1"/>
</dbReference>
<evidence type="ECO:0000256" key="3">
    <source>
        <dbReference type="ARBA" id="ARBA00022547"/>
    </source>
</evidence>
<evidence type="ECO:0000256" key="7">
    <source>
        <dbReference type="ARBA" id="ARBA00023128"/>
    </source>
</evidence>
<dbReference type="Proteomes" id="UP001160148">
    <property type="component" value="Unassembled WGS sequence"/>
</dbReference>
<comment type="function">
    <text evidence="9">Subunit b, of the mitochondrial membrane ATP synthase complex (F(1)F(0) ATP synthase or Complex V) that produces ATP from ADP in the presence of a proton gradient across the membrane which is generated by electron transport complexes of the respiratory chain. ATP synthase complex consist of a soluble F(1) head domain - the catalytic core - and a membrane F(1) domain - the membrane proton channel. These two domains are linked by a central stalk rotating inside the F(1) region and a stationary peripheral stalk. During catalysis, ATP synthesis in the catalytic domain of F(1) is coupled via a rotary mechanism of the central stalk subunits to proton translocation. In vivo, can only synthesize ATP although its ATP hydrolase activity can be activated artificially in vitro. Part of the complex F(0) domain. Part of the complex F(0) domain and the peripheric stalk, which acts as a stator to hold the catalytic alpha(3)beta(3) subcomplex and subunit a/ATP6 static relative to the rotary elements.</text>
</comment>
<evidence type="ECO:0000259" key="11">
    <source>
        <dbReference type="Pfam" id="PF00330"/>
    </source>
</evidence>
<keyword evidence="13" id="KW-1185">Reference proteome</keyword>
<dbReference type="EMBL" id="CARXXK010000001">
    <property type="protein sequence ID" value="CAI6343816.1"/>
    <property type="molecule type" value="Genomic_DNA"/>
</dbReference>